<protein>
    <submittedName>
        <fullName evidence="1">Uncharacterized protein</fullName>
    </submittedName>
</protein>
<keyword evidence="2" id="KW-1185">Reference proteome</keyword>
<dbReference type="Proteomes" id="UP000812031">
    <property type="component" value="Unassembled WGS sequence"/>
</dbReference>
<gene>
    <name evidence="1" type="ORF">KZH69_14680</name>
</gene>
<evidence type="ECO:0000313" key="1">
    <source>
        <dbReference type="EMBL" id="MBW4361736.1"/>
    </source>
</evidence>
<sequence>MKTTEKIILIDGNFSPTEAKELLMNLFINKINFHEKKNFSSHERYGKEDKTATRRIPELKESVETISQIITEATAQNQKIVITSTVNIHFSNTEE</sequence>
<dbReference type="RefSeq" id="WP_219318232.1">
    <property type="nucleotide sequence ID" value="NZ_JAHWYN010000014.1"/>
</dbReference>
<accession>A0ABS6XYI5</accession>
<dbReference type="EMBL" id="JAHWYN010000014">
    <property type="protein sequence ID" value="MBW4361736.1"/>
    <property type="molecule type" value="Genomic_DNA"/>
</dbReference>
<organism evidence="1 2">
    <name type="scientific">Flavobacterium taihuense</name>
    <dbReference type="NCBI Taxonomy" id="2857508"/>
    <lineage>
        <taxon>Bacteria</taxon>
        <taxon>Pseudomonadati</taxon>
        <taxon>Bacteroidota</taxon>
        <taxon>Flavobacteriia</taxon>
        <taxon>Flavobacteriales</taxon>
        <taxon>Flavobacteriaceae</taxon>
        <taxon>Flavobacterium</taxon>
    </lineage>
</organism>
<proteinExistence type="predicted"/>
<comment type="caution">
    <text evidence="1">The sequence shown here is derived from an EMBL/GenBank/DDBJ whole genome shotgun (WGS) entry which is preliminary data.</text>
</comment>
<reference evidence="1 2" key="1">
    <citation type="submission" date="2021-07" db="EMBL/GenBank/DDBJ databases">
        <title>Flavobacterium sp. nov. isolated from sediment on the Taihu Lake.</title>
        <authorList>
            <person name="Qu J.-H."/>
        </authorList>
    </citation>
    <scope>NUCLEOTIDE SEQUENCE [LARGE SCALE GENOMIC DNA]</scope>
    <source>
        <strain evidence="1 2">NAS39</strain>
    </source>
</reference>
<evidence type="ECO:0000313" key="2">
    <source>
        <dbReference type="Proteomes" id="UP000812031"/>
    </source>
</evidence>
<name>A0ABS6XYI5_9FLAO</name>